<comment type="caution">
    <text evidence="1">The sequence shown here is derived from an EMBL/GenBank/DDBJ whole genome shotgun (WGS) entry which is preliminary data.</text>
</comment>
<gene>
    <name evidence="1" type="ORF">EOT05_00830</name>
</gene>
<protein>
    <submittedName>
        <fullName evidence="1">Uncharacterized protein</fullName>
    </submittedName>
</protein>
<dbReference type="AlphaFoldDB" id="A0A4Q0AGT6"/>
<sequence length="68" mass="7660">MAYSHTNSKGVTYYLHSTEVTLRGGKPQTIYFFAKVEKNAKGTPVDLPTDRIVKENPRNGFLTVSKKK</sequence>
<accession>A0A4Q0AGT6</accession>
<dbReference type="Proteomes" id="UP000289257">
    <property type="component" value="Unassembled WGS sequence"/>
</dbReference>
<reference evidence="1" key="1">
    <citation type="submission" date="2019-01" db="EMBL/GenBank/DDBJ databases">
        <title>Genomic signatures and co-occurrence patterns of the ultra-small Saccharimodia (Patescibacteria phylum) suggest a symbiotic lifestyle.</title>
        <authorList>
            <person name="Lemos L."/>
            <person name="Medeiros J."/>
            <person name="Andreote F."/>
            <person name="Fernandes G."/>
            <person name="Varani A."/>
            <person name="Oliveira G."/>
            <person name="Pylro V."/>
        </authorList>
    </citation>
    <scope>NUCLEOTIDE SEQUENCE [LARGE SCALE GENOMIC DNA]</scope>
    <source>
        <strain evidence="1">AMD02</strain>
    </source>
</reference>
<name>A0A4Q0AGT6_9BACT</name>
<evidence type="ECO:0000313" key="1">
    <source>
        <dbReference type="EMBL" id="RWZ78294.1"/>
    </source>
</evidence>
<dbReference type="EMBL" id="SCKX01000001">
    <property type="protein sequence ID" value="RWZ78294.1"/>
    <property type="molecule type" value="Genomic_DNA"/>
</dbReference>
<evidence type="ECO:0000313" key="2">
    <source>
        <dbReference type="Proteomes" id="UP000289257"/>
    </source>
</evidence>
<proteinExistence type="predicted"/>
<organism evidence="1 2">
    <name type="scientific">Candidatus Microsaccharimonas sossegonensis</name>
    <dbReference type="NCBI Taxonomy" id="2506948"/>
    <lineage>
        <taxon>Bacteria</taxon>
        <taxon>Candidatus Saccharimonadota</taxon>
        <taxon>Candidatus Saccharimonadia</taxon>
        <taxon>Candidatus Saccharimonadales</taxon>
        <taxon>Candidatus Saccharimonadaceae</taxon>
        <taxon>Candidatus Microsaccharimonas</taxon>
    </lineage>
</organism>
<keyword evidence="2" id="KW-1185">Reference proteome</keyword>